<gene>
    <name evidence="8" type="ORF">psyc5s11_03050</name>
</gene>
<dbReference type="Proteomes" id="UP000824633">
    <property type="component" value="Chromosome"/>
</dbReference>
<feature type="transmembrane region" description="Helical" evidence="6">
    <location>
        <begin position="283"/>
        <end position="303"/>
    </location>
</feature>
<name>A0ABM7SZA5_9CLOT</name>
<keyword evidence="2" id="KW-1003">Cell membrane</keyword>
<evidence type="ECO:0000256" key="4">
    <source>
        <dbReference type="ARBA" id="ARBA00022989"/>
    </source>
</evidence>
<keyword evidence="3 6" id="KW-0812">Transmembrane</keyword>
<keyword evidence="5 6" id="KW-0472">Membrane</keyword>
<protein>
    <submittedName>
        <fullName evidence="8">Membrane protein</fullName>
    </submittedName>
</protein>
<reference evidence="9" key="1">
    <citation type="submission" date="2021-07" db="EMBL/GenBank/DDBJ databases">
        <title>Complete genome sequencing of a Clostridium isolate.</title>
        <authorList>
            <person name="Ueki A."/>
            <person name="Tonouchi A."/>
        </authorList>
    </citation>
    <scope>NUCLEOTIDE SEQUENCE [LARGE SCALE GENOMIC DNA]</scope>
    <source>
        <strain evidence="9">C5S11</strain>
    </source>
</reference>
<evidence type="ECO:0000256" key="6">
    <source>
        <dbReference type="SAM" id="Phobius"/>
    </source>
</evidence>
<dbReference type="PANTHER" id="PTHR30294:SF29">
    <property type="entry name" value="MULTIDRUG ABC TRANSPORTER PERMEASE YBHS-RELATED"/>
    <property type="match status" value="1"/>
</dbReference>
<evidence type="ECO:0000256" key="1">
    <source>
        <dbReference type="ARBA" id="ARBA00004651"/>
    </source>
</evidence>
<dbReference type="Pfam" id="PF12698">
    <property type="entry name" value="ABC2_membrane_3"/>
    <property type="match status" value="1"/>
</dbReference>
<keyword evidence="4 6" id="KW-1133">Transmembrane helix</keyword>
<dbReference type="InterPro" id="IPR013525">
    <property type="entry name" value="ABC2_TM"/>
</dbReference>
<feature type="transmembrane region" description="Helical" evidence="6">
    <location>
        <begin position="347"/>
        <end position="368"/>
    </location>
</feature>
<dbReference type="InterPro" id="IPR051449">
    <property type="entry name" value="ABC-2_transporter_component"/>
</dbReference>
<evidence type="ECO:0000313" key="9">
    <source>
        <dbReference type="Proteomes" id="UP000824633"/>
    </source>
</evidence>
<proteinExistence type="predicted"/>
<sequence>MKKTIIKFKNVFLKFKEIIISVLLLLIVPCMCSYFLEYTFINHSVKNIPTIIVDHDNSSLSKNIVKQINTNEMFNVTNNSNNDEDIKKLIERGEVVTGIIIPERFSKDVLDGKSPKVMIFYDGTEMLASGSVKAKMAEIFGTIRAGYLINVQEGKLGVLPKQATNNAIPIKLNSVILGNPEKSVANFLIQGMVIGICQVGMIIIGAIVIKENDNYILLLIKGIGFGLIGAISIFLALIIEFKYFAMPYRGSIIAAVPLTILFSIIIVNLGIIFRLILKDKLSAASNAGLVIQAAVLMSGYTFPLMSMPDIFKIVSKVFPFLYYGFPMRDLSLMGVSFNDVLPQIYCLVNYLILTWIVMLIICIFKRVLKKDYNLKNKILNKFVHRGNGIESSKIHS</sequence>
<keyword evidence="9" id="KW-1185">Reference proteome</keyword>
<evidence type="ECO:0000259" key="7">
    <source>
        <dbReference type="Pfam" id="PF12698"/>
    </source>
</evidence>
<dbReference type="Gene3D" id="3.40.1710.10">
    <property type="entry name" value="abc type-2 transporter like domain"/>
    <property type="match status" value="1"/>
</dbReference>
<feature type="transmembrane region" description="Helical" evidence="6">
    <location>
        <begin position="18"/>
        <end position="36"/>
    </location>
</feature>
<feature type="transmembrane region" description="Helical" evidence="6">
    <location>
        <begin position="187"/>
        <end position="209"/>
    </location>
</feature>
<accession>A0ABM7SZA5</accession>
<dbReference type="EMBL" id="AP024849">
    <property type="protein sequence ID" value="BCZ44238.1"/>
    <property type="molecule type" value="Genomic_DNA"/>
</dbReference>
<evidence type="ECO:0000313" key="8">
    <source>
        <dbReference type="EMBL" id="BCZ44238.1"/>
    </source>
</evidence>
<evidence type="ECO:0000256" key="5">
    <source>
        <dbReference type="ARBA" id="ARBA00023136"/>
    </source>
</evidence>
<feature type="domain" description="ABC-2 type transporter transmembrane" evidence="7">
    <location>
        <begin position="18"/>
        <end position="359"/>
    </location>
</feature>
<feature type="transmembrane region" description="Helical" evidence="6">
    <location>
        <begin position="215"/>
        <end position="239"/>
    </location>
</feature>
<feature type="transmembrane region" description="Helical" evidence="6">
    <location>
        <begin position="251"/>
        <end position="277"/>
    </location>
</feature>
<organism evidence="8 9">
    <name type="scientific">Clostridium gelidum</name>
    <dbReference type="NCBI Taxonomy" id="704125"/>
    <lineage>
        <taxon>Bacteria</taxon>
        <taxon>Bacillati</taxon>
        <taxon>Bacillota</taxon>
        <taxon>Clostridia</taxon>
        <taxon>Eubacteriales</taxon>
        <taxon>Clostridiaceae</taxon>
        <taxon>Clostridium</taxon>
    </lineage>
</organism>
<dbReference type="PANTHER" id="PTHR30294">
    <property type="entry name" value="MEMBRANE COMPONENT OF ABC TRANSPORTER YHHJ-RELATED"/>
    <property type="match status" value="1"/>
</dbReference>
<dbReference type="RefSeq" id="WP_224035936.1">
    <property type="nucleotide sequence ID" value="NZ_AP024849.1"/>
</dbReference>
<comment type="subcellular location">
    <subcellularLocation>
        <location evidence="1">Cell membrane</location>
        <topology evidence="1">Multi-pass membrane protein</topology>
    </subcellularLocation>
</comment>
<evidence type="ECO:0000256" key="2">
    <source>
        <dbReference type="ARBA" id="ARBA00022475"/>
    </source>
</evidence>
<evidence type="ECO:0000256" key="3">
    <source>
        <dbReference type="ARBA" id="ARBA00022692"/>
    </source>
</evidence>